<feature type="non-terminal residue" evidence="2">
    <location>
        <position position="320"/>
    </location>
</feature>
<comment type="caution">
    <text evidence="2">The sequence shown here is derived from an EMBL/GenBank/DDBJ whole genome shotgun (WGS) entry which is preliminary data.</text>
</comment>
<dbReference type="InterPro" id="IPR036846">
    <property type="entry name" value="GM2-AP_sf"/>
</dbReference>
<sequence length="320" mass="37663">ISINGIILQIDGGVEKARNIKFRSCSSNYNPKYFSNFSIYTLNDSLYSEVDLIRPLVTGLKANVDFQIRLENSKIYQTLFSYNIDVCSIVISYKDTLFKRWFKSLLKHSNFMQNCPIHEGHYYLNAWRMESSLIPTYLYPGDYRFKGYAYMGKLKNKDNFILELTTDAFRKYEFRSVESSSSSHFFSNFTSHIINNSLHLDMNTIRIIETGYKAHVDFQIRLKGSKQYQTLFVYTLDVCNMVITIKNSIFKRWFRSFLKYGNFMQNCPVYSGHYYLNGWKLDSDMVPAYLYAGDYRVKGHAYFGKYKSKGEEFVMSMDLD</sequence>
<reference evidence="2 3" key="1">
    <citation type="journal article" date="2015" name="Nat. Commun.">
        <title>Lucilia cuprina genome unlocks parasitic fly biology to underpin future interventions.</title>
        <authorList>
            <person name="Anstead C.A."/>
            <person name="Korhonen P.K."/>
            <person name="Young N.D."/>
            <person name="Hall R.S."/>
            <person name="Jex A.R."/>
            <person name="Murali S.C."/>
            <person name="Hughes D.S."/>
            <person name="Lee S.F."/>
            <person name="Perry T."/>
            <person name="Stroehlein A.J."/>
            <person name="Ansell B.R."/>
            <person name="Breugelmans B."/>
            <person name="Hofmann A."/>
            <person name="Qu J."/>
            <person name="Dugan S."/>
            <person name="Lee S.L."/>
            <person name="Chao H."/>
            <person name="Dinh H."/>
            <person name="Han Y."/>
            <person name="Doddapaneni H.V."/>
            <person name="Worley K.C."/>
            <person name="Muzny D.M."/>
            <person name="Ioannidis P."/>
            <person name="Waterhouse R.M."/>
            <person name="Zdobnov E.M."/>
            <person name="James P.J."/>
            <person name="Bagnall N.H."/>
            <person name="Kotze A.C."/>
            <person name="Gibbs R.A."/>
            <person name="Richards S."/>
            <person name="Batterham P."/>
            <person name="Gasser R.B."/>
        </authorList>
    </citation>
    <scope>NUCLEOTIDE SEQUENCE [LARGE SCALE GENOMIC DNA]</scope>
    <source>
        <strain evidence="2 3">LS</strain>
        <tissue evidence="2">Full body</tissue>
    </source>
</reference>
<dbReference type="Pfam" id="PF06477">
    <property type="entry name" value="DUF1091"/>
    <property type="match status" value="2"/>
</dbReference>
<dbReference type="AlphaFoldDB" id="A0A0L0BY84"/>
<organism evidence="2 3">
    <name type="scientific">Lucilia cuprina</name>
    <name type="common">Green bottle fly</name>
    <name type="synonym">Australian sheep blowfly</name>
    <dbReference type="NCBI Taxonomy" id="7375"/>
    <lineage>
        <taxon>Eukaryota</taxon>
        <taxon>Metazoa</taxon>
        <taxon>Ecdysozoa</taxon>
        <taxon>Arthropoda</taxon>
        <taxon>Hexapoda</taxon>
        <taxon>Insecta</taxon>
        <taxon>Pterygota</taxon>
        <taxon>Neoptera</taxon>
        <taxon>Endopterygota</taxon>
        <taxon>Diptera</taxon>
        <taxon>Brachycera</taxon>
        <taxon>Muscomorpha</taxon>
        <taxon>Oestroidea</taxon>
        <taxon>Calliphoridae</taxon>
        <taxon>Luciliinae</taxon>
        <taxon>Lucilia</taxon>
    </lineage>
</organism>
<evidence type="ECO:0000256" key="1">
    <source>
        <dbReference type="ARBA" id="ARBA00022729"/>
    </source>
</evidence>
<gene>
    <name evidence="2" type="ORF">FF38_13698</name>
</gene>
<dbReference type="OrthoDB" id="6664669at2759"/>
<dbReference type="SMART" id="SM00697">
    <property type="entry name" value="DM8"/>
    <property type="match status" value="2"/>
</dbReference>
<accession>A0A0L0BY84</accession>
<dbReference type="Gene3D" id="2.70.220.10">
    <property type="entry name" value="Ganglioside GM2 activator"/>
    <property type="match status" value="1"/>
</dbReference>
<dbReference type="OMA" id="GLFKSWF"/>
<evidence type="ECO:0000313" key="3">
    <source>
        <dbReference type="Proteomes" id="UP000037069"/>
    </source>
</evidence>
<keyword evidence="1" id="KW-0732">Signal</keyword>
<dbReference type="PANTHER" id="PTHR20898">
    <property type="entry name" value="DAEDALUS ON 3-RELATED-RELATED"/>
    <property type="match status" value="1"/>
</dbReference>
<dbReference type="InterPro" id="IPR010512">
    <property type="entry name" value="DUF1091"/>
</dbReference>
<dbReference type="Proteomes" id="UP000037069">
    <property type="component" value="Unassembled WGS sequence"/>
</dbReference>
<protein>
    <submittedName>
        <fullName evidence="2">Uncharacterized protein</fullName>
    </submittedName>
</protein>
<evidence type="ECO:0000313" key="2">
    <source>
        <dbReference type="EMBL" id="KNC24244.1"/>
    </source>
</evidence>
<proteinExistence type="predicted"/>
<keyword evidence="3" id="KW-1185">Reference proteome</keyword>
<dbReference type="PANTHER" id="PTHR20898:SF0">
    <property type="entry name" value="DAEDALUS ON 3-RELATED"/>
    <property type="match status" value="1"/>
</dbReference>
<feature type="non-terminal residue" evidence="2">
    <location>
        <position position="1"/>
    </location>
</feature>
<dbReference type="EMBL" id="JRES01001249">
    <property type="protein sequence ID" value="KNC24244.1"/>
    <property type="molecule type" value="Genomic_DNA"/>
</dbReference>
<name>A0A0L0BY84_LUCCU</name>